<dbReference type="AlphaFoldDB" id="A0A7R8WPH2"/>
<dbReference type="PROSITE" id="PS00194">
    <property type="entry name" value="THIOREDOXIN_1"/>
    <property type="match status" value="1"/>
</dbReference>
<sequence>MGQTMPGFFSKGGSGDAKTPSSITDLTSTHSFNSQIKDGEYFIDFYAPWCTHCRKLMPTWESLSKSNKRGSTVVAKVDCTENSKVCKEVGVRGYPTLMYFKEGVLLEEYEGRRSLKDLEDYVETMNETCGANCDQQKLETVSNRKGDTLVRYFDQGGWVKEWVELSKRAQEAGVAVAQVDCSKHFGLCQKVGKPDGRSGPASSYLVMYTDGRPLRTVDTRSTRNVDDAWYQLHGKNETE</sequence>
<accession>A0A7R8WPH2</accession>
<name>A0A7R8WPH2_9CRUS</name>
<dbReference type="Pfam" id="PF00085">
    <property type="entry name" value="Thioredoxin"/>
    <property type="match status" value="1"/>
</dbReference>
<dbReference type="GO" id="GO:0006457">
    <property type="term" value="P:protein folding"/>
    <property type="evidence" value="ECO:0007669"/>
    <property type="project" value="TreeGrafter"/>
</dbReference>
<proteinExistence type="inferred from homology"/>
<reference evidence="2" key="1">
    <citation type="submission" date="2020-11" db="EMBL/GenBank/DDBJ databases">
        <authorList>
            <person name="Tran Van P."/>
        </authorList>
    </citation>
    <scope>NUCLEOTIDE SEQUENCE</scope>
</reference>
<dbReference type="PANTHER" id="PTHR45672">
    <property type="entry name" value="PROTEIN DISULFIDE-ISOMERASE C17H9.14C-RELATED"/>
    <property type="match status" value="1"/>
</dbReference>
<protein>
    <submittedName>
        <fullName evidence="2">Uncharacterized protein</fullName>
    </submittedName>
</protein>
<dbReference type="PROSITE" id="PS51352">
    <property type="entry name" value="THIOREDOXIN_2"/>
    <property type="match status" value="1"/>
</dbReference>
<dbReference type="GO" id="GO:0005783">
    <property type="term" value="C:endoplasmic reticulum"/>
    <property type="evidence" value="ECO:0007669"/>
    <property type="project" value="TreeGrafter"/>
</dbReference>
<dbReference type="EMBL" id="OB665013">
    <property type="protein sequence ID" value="CAD7232700.1"/>
    <property type="molecule type" value="Genomic_DNA"/>
</dbReference>
<evidence type="ECO:0000256" key="1">
    <source>
        <dbReference type="ARBA" id="ARBA00006347"/>
    </source>
</evidence>
<dbReference type="GO" id="GO:0003756">
    <property type="term" value="F:protein disulfide isomerase activity"/>
    <property type="evidence" value="ECO:0007669"/>
    <property type="project" value="TreeGrafter"/>
</dbReference>
<dbReference type="CDD" id="cd02961">
    <property type="entry name" value="PDI_a_family"/>
    <property type="match status" value="1"/>
</dbReference>
<dbReference type="InterPro" id="IPR036249">
    <property type="entry name" value="Thioredoxin-like_sf"/>
</dbReference>
<dbReference type="Gene3D" id="3.40.30.10">
    <property type="entry name" value="Glutaredoxin"/>
    <property type="match status" value="1"/>
</dbReference>
<dbReference type="InterPro" id="IPR017937">
    <property type="entry name" value="Thioredoxin_CS"/>
</dbReference>
<gene>
    <name evidence="2" type="ORF">CTOB1V02_LOCUS10530</name>
</gene>
<evidence type="ECO:0000313" key="2">
    <source>
        <dbReference type="EMBL" id="CAD7232700.1"/>
    </source>
</evidence>
<dbReference type="SUPFAM" id="SSF52833">
    <property type="entry name" value="Thioredoxin-like"/>
    <property type="match status" value="1"/>
</dbReference>
<comment type="similarity">
    <text evidence="1">Belongs to the protein disulfide isomerase family.</text>
</comment>
<dbReference type="PRINTS" id="PR00421">
    <property type="entry name" value="THIOREDOXIN"/>
</dbReference>
<dbReference type="InterPro" id="IPR051063">
    <property type="entry name" value="PDI"/>
</dbReference>
<dbReference type="InterPro" id="IPR013766">
    <property type="entry name" value="Thioredoxin_domain"/>
</dbReference>
<dbReference type="OrthoDB" id="71336at2759"/>
<organism evidence="2">
    <name type="scientific">Cyprideis torosa</name>
    <dbReference type="NCBI Taxonomy" id="163714"/>
    <lineage>
        <taxon>Eukaryota</taxon>
        <taxon>Metazoa</taxon>
        <taxon>Ecdysozoa</taxon>
        <taxon>Arthropoda</taxon>
        <taxon>Crustacea</taxon>
        <taxon>Oligostraca</taxon>
        <taxon>Ostracoda</taxon>
        <taxon>Podocopa</taxon>
        <taxon>Podocopida</taxon>
        <taxon>Cytherocopina</taxon>
        <taxon>Cytheroidea</taxon>
        <taxon>Cytherideidae</taxon>
        <taxon>Cyprideis</taxon>
    </lineage>
</organism>